<sequence>MATPRTMKAVQYEKYGRGAEGLKHVEVPVPSPKKGEVLLKMEAASINPIDWKIQKGMLRPFLPAKFPFTPVGDLAGEVVELGSGVTGFKPGDKVISISFPSGGGLAEYAVAPAALTVARPPEVSAVDGACLPAAASSALQLLKATGVSFDKKTSGSTGPKNVLVTAASGGVGHYAVQLAKLAGLHVTATCGARNVAFVQGLGADEVLDYKTPEGAALRSPSGRRYDAVANCAAGLSWPALKAVLSDEGGTAADVTPGVRAALTSLLQKVTFAKKRLAPLMLTPRREEMEWLVELARQGKLRTAVDSRYPLSRAQEAWAKSVDGHATGKIVVEIGGADDLAGGVVELGSGVTGFKPGDKVISIGFPSGGGLAEYAVMPAALTVARPPEVSAVDGACLPAAASSALQLLKATGVSFDDSTSNATGLKNVLVTAASGGVGHYVVQLAKLVGLHVTATCGARNVAFVQGLGADEVLDYKTRS</sequence>
<dbReference type="PANTHER" id="PTHR44013">
    <property type="entry name" value="ZINC-TYPE ALCOHOL DEHYDROGENASE-LIKE PROTEIN C16A3.02C"/>
    <property type="match status" value="1"/>
</dbReference>
<accession>A0AAD8RW88</accession>
<dbReference type="GO" id="GO:0016491">
    <property type="term" value="F:oxidoreductase activity"/>
    <property type="evidence" value="ECO:0007669"/>
    <property type="project" value="InterPro"/>
</dbReference>
<dbReference type="EMBL" id="JAUUTY010000005">
    <property type="protein sequence ID" value="KAK1632062.1"/>
    <property type="molecule type" value="Genomic_DNA"/>
</dbReference>
<dbReference type="PANTHER" id="PTHR44013:SF3">
    <property type="entry name" value="OS09G0503100 PROTEIN"/>
    <property type="match status" value="1"/>
</dbReference>
<dbReference type="AlphaFoldDB" id="A0AAD8RW88"/>
<dbReference type="Gene3D" id="3.90.180.10">
    <property type="entry name" value="Medium-chain alcohol dehydrogenases, catalytic domain"/>
    <property type="match status" value="2"/>
</dbReference>
<dbReference type="Pfam" id="PF08240">
    <property type="entry name" value="ADH_N"/>
    <property type="match status" value="2"/>
</dbReference>
<dbReference type="SUPFAM" id="SSF50129">
    <property type="entry name" value="GroES-like"/>
    <property type="match status" value="2"/>
</dbReference>
<evidence type="ECO:0000313" key="2">
    <source>
        <dbReference type="EMBL" id="KAK1632062.1"/>
    </source>
</evidence>
<protein>
    <recommendedName>
        <fullName evidence="1">Enoyl reductase (ER) domain-containing protein</fullName>
    </recommendedName>
</protein>
<dbReference type="InterPro" id="IPR020843">
    <property type="entry name" value="ER"/>
</dbReference>
<name>A0AAD8RW88_LOLMU</name>
<dbReference type="Gene3D" id="3.40.50.720">
    <property type="entry name" value="NAD(P)-binding Rossmann-like Domain"/>
    <property type="match status" value="2"/>
</dbReference>
<dbReference type="InterPro" id="IPR013154">
    <property type="entry name" value="ADH-like_N"/>
</dbReference>
<dbReference type="InterPro" id="IPR036291">
    <property type="entry name" value="NAD(P)-bd_dom_sf"/>
</dbReference>
<gene>
    <name evidence="2" type="ORF">QYE76_006377</name>
</gene>
<reference evidence="2" key="1">
    <citation type="submission" date="2023-07" db="EMBL/GenBank/DDBJ databases">
        <title>A chromosome-level genome assembly of Lolium multiflorum.</title>
        <authorList>
            <person name="Chen Y."/>
            <person name="Copetti D."/>
            <person name="Kolliker R."/>
            <person name="Studer B."/>
        </authorList>
    </citation>
    <scope>NUCLEOTIDE SEQUENCE</scope>
    <source>
        <strain evidence="2">02402/16</strain>
        <tissue evidence="2">Leaf</tissue>
    </source>
</reference>
<dbReference type="SMART" id="SM00829">
    <property type="entry name" value="PKS_ER"/>
    <property type="match status" value="1"/>
</dbReference>
<dbReference type="InterPro" id="IPR011032">
    <property type="entry name" value="GroES-like_sf"/>
</dbReference>
<evidence type="ECO:0000313" key="3">
    <source>
        <dbReference type="Proteomes" id="UP001231189"/>
    </source>
</evidence>
<comment type="caution">
    <text evidence="2">The sequence shown here is derived from an EMBL/GenBank/DDBJ whole genome shotgun (WGS) entry which is preliminary data.</text>
</comment>
<organism evidence="2 3">
    <name type="scientific">Lolium multiflorum</name>
    <name type="common">Italian ryegrass</name>
    <name type="synonym">Lolium perenne subsp. multiflorum</name>
    <dbReference type="NCBI Taxonomy" id="4521"/>
    <lineage>
        <taxon>Eukaryota</taxon>
        <taxon>Viridiplantae</taxon>
        <taxon>Streptophyta</taxon>
        <taxon>Embryophyta</taxon>
        <taxon>Tracheophyta</taxon>
        <taxon>Spermatophyta</taxon>
        <taxon>Magnoliopsida</taxon>
        <taxon>Liliopsida</taxon>
        <taxon>Poales</taxon>
        <taxon>Poaceae</taxon>
        <taxon>BOP clade</taxon>
        <taxon>Pooideae</taxon>
        <taxon>Poodae</taxon>
        <taxon>Poeae</taxon>
        <taxon>Poeae Chloroplast Group 2 (Poeae type)</taxon>
        <taxon>Loliodinae</taxon>
        <taxon>Loliinae</taxon>
        <taxon>Lolium</taxon>
    </lineage>
</organism>
<dbReference type="Pfam" id="PF13602">
    <property type="entry name" value="ADH_zinc_N_2"/>
    <property type="match status" value="1"/>
</dbReference>
<keyword evidence="3" id="KW-1185">Reference proteome</keyword>
<dbReference type="SUPFAM" id="SSF51735">
    <property type="entry name" value="NAD(P)-binding Rossmann-fold domains"/>
    <property type="match status" value="2"/>
</dbReference>
<dbReference type="CDD" id="cd08267">
    <property type="entry name" value="MDR1"/>
    <property type="match status" value="1"/>
</dbReference>
<dbReference type="Proteomes" id="UP001231189">
    <property type="component" value="Unassembled WGS sequence"/>
</dbReference>
<proteinExistence type="predicted"/>
<feature type="domain" description="Enoyl reductase (ER)" evidence="1">
    <location>
        <begin position="18"/>
        <end position="331"/>
    </location>
</feature>
<dbReference type="InterPro" id="IPR052733">
    <property type="entry name" value="Chloroplast_QOR"/>
</dbReference>
<evidence type="ECO:0000259" key="1">
    <source>
        <dbReference type="SMART" id="SM00829"/>
    </source>
</evidence>